<keyword evidence="1" id="KW-1133">Transmembrane helix</keyword>
<proteinExistence type="predicted"/>
<reference evidence="3 4" key="1">
    <citation type="submission" date="2019-09" db="EMBL/GenBank/DDBJ databases">
        <title>Pimelobacter sp. isolated from Paulinella.</title>
        <authorList>
            <person name="Jeong S.E."/>
        </authorList>
    </citation>
    <scope>NUCLEOTIDE SEQUENCE [LARGE SCALE GENOMIC DNA]</scope>
    <source>
        <strain evidence="3 4">Pch-N</strain>
    </source>
</reference>
<gene>
    <name evidence="3" type="ORF">F9L07_07680</name>
</gene>
<dbReference type="InterPro" id="IPR046201">
    <property type="entry name" value="DUF6234"/>
</dbReference>
<dbReference type="RefSeq" id="WP_151579167.1">
    <property type="nucleotide sequence ID" value="NZ_WBVM01000001.1"/>
</dbReference>
<protein>
    <recommendedName>
        <fullName evidence="2">DUF6234 domain-containing protein</fullName>
    </recommendedName>
</protein>
<evidence type="ECO:0000259" key="2">
    <source>
        <dbReference type="Pfam" id="PF19747"/>
    </source>
</evidence>
<dbReference type="EMBL" id="WBVM01000001">
    <property type="protein sequence ID" value="KAB2811728.1"/>
    <property type="molecule type" value="Genomic_DNA"/>
</dbReference>
<evidence type="ECO:0000313" key="3">
    <source>
        <dbReference type="EMBL" id="KAB2811728.1"/>
    </source>
</evidence>
<comment type="caution">
    <text evidence="3">The sequence shown here is derived from an EMBL/GenBank/DDBJ whole genome shotgun (WGS) entry which is preliminary data.</text>
</comment>
<feature type="transmembrane region" description="Helical" evidence="1">
    <location>
        <begin position="55"/>
        <end position="75"/>
    </location>
</feature>
<name>A0A7J5E0L6_NOCSI</name>
<organism evidence="3 4">
    <name type="scientific">Nocardioides simplex</name>
    <name type="common">Arthrobacter simplex</name>
    <dbReference type="NCBI Taxonomy" id="2045"/>
    <lineage>
        <taxon>Bacteria</taxon>
        <taxon>Bacillati</taxon>
        <taxon>Actinomycetota</taxon>
        <taxon>Actinomycetes</taxon>
        <taxon>Propionibacteriales</taxon>
        <taxon>Nocardioidaceae</taxon>
        <taxon>Pimelobacter</taxon>
    </lineage>
</organism>
<dbReference type="AlphaFoldDB" id="A0A7J5E0L6"/>
<evidence type="ECO:0000313" key="4">
    <source>
        <dbReference type="Proteomes" id="UP000449906"/>
    </source>
</evidence>
<dbReference type="Proteomes" id="UP000449906">
    <property type="component" value="Unassembled WGS sequence"/>
</dbReference>
<keyword evidence="1" id="KW-0472">Membrane</keyword>
<evidence type="ECO:0000256" key="1">
    <source>
        <dbReference type="SAM" id="Phobius"/>
    </source>
</evidence>
<accession>A0A7J5E0L6</accession>
<keyword evidence="1" id="KW-0812">Transmembrane</keyword>
<feature type="transmembrane region" description="Helical" evidence="1">
    <location>
        <begin position="12"/>
        <end position="35"/>
    </location>
</feature>
<dbReference type="Pfam" id="PF19747">
    <property type="entry name" value="DUF6234"/>
    <property type="match status" value="1"/>
</dbReference>
<sequence>MRPPPPPPPPLLAALEMLASLGAVVMIVLLPLQYLGAHLCAWGECAVPGPDEIRTFRVLAGVLAVAVVTTLALAVRRRARLAVAGHAAVGVVGLVAALVFAMPGIDWAGLRQEEPPAPNPDYVPCYSGSDDCVGG</sequence>
<feature type="transmembrane region" description="Helical" evidence="1">
    <location>
        <begin position="87"/>
        <end position="105"/>
    </location>
</feature>
<feature type="domain" description="DUF6234" evidence="2">
    <location>
        <begin position="21"/>
        <end position="132"/>
    </location>
</feature>